<proteinExistence type="predicted"/>
<reference evidence="2" key="1">
    <citation type="submission" date="2024-04" db="EMBL/GenBank/DDBJ databases">
        <title>Salinicola lusitanus LLJ914,a marine bacterium isolated from the Okinawa Trough.</title>
        <authorList>
            <person name="Li J."/>
        </authorList>
    </citation>
    <scope>NUCLEOTIDE SEQUENCE [LARGE SCALE GENOMIC DNA]</scope>
</reference>
<accession>A0AAW0NVM0</accession>
<name>A0AAW0NVM0_9GOBI</name>
<comment type="caution">
    <text evidence="1">The sequence shown here is derived from an EMBL/GenBank/DDBJ whole genome shotgun (WGS) entry which is preliminary data.</text>
</comment>
<dbReference type="EMBL" id="JBBPFD010000011">
    <property type="protein sequence ID" value="KAK7907091.1"/>
    <property type="molecule type" value="Genomic_DNA"/>
</dbReference>
<dbReference type="Proteomes" id="UP001460270">
    <property type="component" value="Unassembled WGS sequence"/>
</dbReference>
<gene>
    <name evidence="1" type="ORF">WMY93_015703</name>
</gene>
<keyword evidence="2" id="KW-1185">Reference proteome</keyword>
<organism evidence="1 2">
    <name type="scientific">Mugilogobius chulae</name>
    <name type="common">yellowstripe goby</name>
    <dbReference type="NCBI Taxonomy" id="88201"/>
    <lineage>
        <taxon>Eukaryota</taxon>
        <taxon>Metazoa</taxon>
        <taxon>Chordata</taxon>
        <taxon>Craniata</taxon>
        <taxon>Vertebrata</taxon>
        <taxon>Euteleostomi</taxon>
        <taxon>Actinopterygii</taxon>
        <taxon>Neopterygii</taxon>
        <taxon>Teleostei</taxon>
        <taxon>Neoteleostei</taxon>
        <taxon>Acanthomorphata</taxon>
        <taxon>Gobiaria</taxon>
        <taxon>Gobiiformes</taxon>
        <taxon>Gobioidei</taxon>
        <taxon>Gobiidae</taxon>
        <taxon>Gobionellinae</taxon>
        <taxon>Mugilogobius</taxon>
    </lineage>
</organism>
<sequence>MKVVAAIENRGGVVREKTRNIMAAFHSTQDVDIKCERVLRALICYLGEDEPAFIKDYLISQHEDAERELELCTIAIYTTRSTEGLLEPPHDIGVIIEADGAVHFSSLVLIFSLGL</sequence>
<dbReference type="AlphaFoldDB" id="A0AAW0NVM0"/>
<evidence type="ECO:0000313" key="1">
    <source>
        <dbReference type="EMBL" id="KAK7907091.1"/>
    </source>
</evidence>
<protein>
    <recommendedName>
        <fullName evidence="3">Clathrin/coatomer adaptor adaptin-like N-terminal domain-containing protein</fullName>
    </recommendedName>
</protein>
<evidence type="ECO:0000313" key="2">
    <source>
        <dbReference type="Proteomes" id="UP001460270"/>
    </source>
</evidence>
<evidence type="ECO:0008006" key="3">
    <source>
        <dbReference type="Google" id="ProtNLM"/>
    </source>
</evidence>